<proteinExistence type="predicted"/>
<dbReference type="Proteomes" id="UP000708208">
    <property type="component" value="Unassembled WGS sequence"/>
</dbReference>
<reference evidence="1" key="1">
    <citation type="submission" date="2021-06" db="EMBL/GenBank/DDBJ databases">
        <authorList>
            <person name="Hodson N. C."/>
            <person name="Mongue J. A."/>
            <person name="Jaron S. K."/>
        </authorList>
    </citation>
    <scope>NUCLEOTIDE SEQUENCE</scope>
</reference>
<gene>
    <name evidence="1" type="ORF">AFUS01_LOCUS27364</name>
</gene>
<name>A0A8J2PBL7_9HEXA</name>
<protein>
    <submittedName>
        <fullName evidence="1">Uncharacterized protein</fullName>
    </submittedName>
</protein>
<evidence type="ECO:0000313" key="2">
    <source>
        <dbReference type="Proteomes" id="UP000708208"/>
    </source>
</evidence>
<evidence type="ECO:0000313" key="1">
    <source>
        <dbReference type="EMBL" id="CAG7816762.1"/>
    </source>
</evidence>
<dbReference type="EMBL" id="CAJVCH010377839">
    <property type="protein sequence ID" value="CAG7816762.1"/>
    <property type="molecule type" value="Genomic_DNA"/>
</dbReference>
<feature type="non-terminal residue" evidence="1">
    <location>
        <position position="1"/>
    </location>
</feature>
<organism evidence="1 2">
    <name type="scientific">Allacma fusca</name>
    <dbReference type="NCBI Taxonomy" id="39272"/>
    <lineage>
        <taxon>Eukaryota</taxon>
        <taxon>Metazoa</taxon>
        <taxon>Ecdysozoa</taxon>
        <taxon>Arthropoda</taxon>
        <taxon>Hexapoda</taxon>
        <taxon>Collembola</taxon>
        <taxon>Symphypleona</taxon>
        <taxon>Sminthuridae</taxon>
        <taxon>Allacma</taxon>
    </lineage>
</organism>
<keyword evidence="2" id="KW-1185">Reference proteome</keyword>
<dbReference type="AlphaFoldDB" id="A0A8J2PBL7"/>
<sequence length="175" mass="19704">MSCTILQLLSSNEPAVSLSKVKEHSNLASSTSVRIKCAGNKDVLVHIEVITAVPTKFDRVLYKPAIKDRENSFDKTNHFNVIDTGTPFRLVFVAVFLLYYGKAFIVTEDNSVENELHKLNSVLRTLLIRPKVRIEEIGRVPTGHTDLDQFQHLKLRVCVDGVDMDKSLFNYGNDA</sequence>
<accession>A0A8J2PBL7</accession>
<comment type="caution">
    <text evidence="1">The sequence shown here is derived from an EMBL/GenBank/DDBJ whole genome shotgun (WGS) entry which is preliminary data.</text>
</comment>